<keyword evidence="2" id="KW-1185">Reference proteome</keyword>
<proteinExistence type="predicted"/>
<dbReference type="Proteomes" id="UP000245119">
    <property type="component" value="Linkage Group LG8"/>
</dbReference>
<gene>
    <name evidence="1" type="ORF">C0Q70_14342</name>
</gene>
<comment type="caution">
    <text evidence="1">The sequence shown here is derived from an EMBL/GenBank/DDBJ whole genome shotgun (WGS) entry which is preliminary data.</text>
</comment>
<sequence>MGPKRGHVGDKAPWMVAAAAAGLITARTQHLCTVTTTDGPRPRSQQVLLTTVGAFAEAQELNGQQHFFWHWSCRHRVSSFTCNVWPQWEEAADLGTTLTSSLLALKMLQPVPGHQPTSRLLDLVTSSALVGVLSGAVLHPVKAMSPVDELIANMSTWNLTSEEFFQKKLLILHRRYCFSSRLCFLNLPADSCDYCAPCQCDDDCHHYSDCCPDKLFLNVDEVPPLNLKLGCRDNLYVDYPPSRRETLLVNASSYFMKDSCPPATPATLAANCRNNVDYLPVSVLTNKSGHGNLAVTVFPSKHCAACNGFEEEDMVVWKVLVGCKSGENRTLKDGLMSLVTQAVEDPDCILTYHPPRDLPLVRTCHSPSDMVTSCNVTGAWSGSSDAEFLQRACAAYLDPKVSENRTFQNVFCYLCNFDDPKPFHR</sequence>
<dbReference type="EMBL" id="PZQS01000008">
    <property type="protein sequence ID" value="PVD26664.1"/>
    <property type="molecule type" value="Genomic_DNA"/>
</dbReference>
<protein>
    <recommendedName>
        <fullName evidence="3">SMB domain-containing protein</fullName>
    </recommendedName>
</protein>
<dbReference type="OrthoDB" id="10051649at2759"/>
<name>A0A2T7NZR5_POMCA</name>
<evidence type="ECO:0000313" key="1">
    <source>
        <dbReference type="EMBL" id="PVD26664.1"/>
    </source>
</evidence>
<reference evidence="1 2" key="1">
    <citation type="submission" date="2018-04" db="EMBL/GenBank/DDBJ databases">
        <title>The genome of golden apple snail Pomacea canaliculata provides insight into stress tolerance and invasive adaptation.</title>
        <authorList>
            <person name="Liu C."/>
            <person name="Liu B."/>
            <person name="Ren Y."/>
            <person name="Zhang Y."/>
            <person name="Wang H."/>
            <person name="Li S."/>
            <person name="Jiang F."/>
            <person name="Yin L."/>
            <person name="Zhang G."/>
            <person name="Qian W."/>
            <person name="Fan W."/>
        </authorList>
    </citation>
    <scope>NUCLEOTIDE SEQUENCE [LARGE SCALE GENOMIC DNA]</scope>
    <source>
        <strain evidence="1">SZHN2017</strain>
        <tissue evidence="1">Muscle</tissue>
    </source>
</reference>
<evidence type="ECO:0008006" key="3">
    <source>
        <dbReference type="Google" id="ProtNLM"/>
    </source>
</evidence>
<evidence type="ECO:0000313" key="2">
    <source>
        <dbReference type="Proteomes" id="UP000245119"/>
    </source>
</evidence>
<accession>A0A2T7NZR5</accession>
<dbReference type="AlphaFoldDB" id="A0A2T7NZR5"/>
<organism evidence="1 2">
    <name type="scientific">Pomacea canaliculata</name>
    <name type="common">Golden apple snail</name>
    <dbReference type="NCBI Taxonomy" id="400727"/>
    <lineage>
        <taxon>Eukaryota</taxon>
        <taxon>Metazoa</taxon>
        <taxon>Spiralia</taxon>
        <taxon>Lophotrochozoa</taxon>
        <taxon>Mollusca</taxon>
        <taxon>Gastropoda</taxon>
        <taxon>Caenogastropoda</taxon>
        <taxon>Architaenioglossa</taxon>
        <taxon>Ampullarioidea</taxon>
        <taxon>Ampullariidae</taxon>
        <taxon>Pomacea</taxon>
    </lineage>
</organism>